<dbReference type="EMBL" id="JADCNL010000011">
    <property type="protein sequence ID" value="KAG0460740.1"/>
    <property type="molecule type" value="Genomic_DNA"/>
</dbReference>
<dbReference type="AlphaFoldDB" id="A0A835PY34"/>
<dbReference type="OrthoDB" id="10261146at2759"/>
<evidence type="ECO:0000313" key="1">
    <source>
        <dbReference type="EMBL" id="KAG0460740.1"/>
    </source>
</evidence>
<dbReference type="Proteomes" id="UP000636800">
    <property type="component" value="Chromosome 11"/>
</dbReference>
<organism evidence="1 2">
    <name type="scientific">Vanilla planifolia</name>
    <name type="common">Vanilla</name>
    <dbReference type="NCBI Taxonomy" id="51239"/>
    <lineage>
        <taxon>Eukaryota</taxon>
        <taxon>Viridiplantae</taxon>
        <taxon>Streptophyta</taxon>
        <taxon>Embryophyta</taxon>
        <taxon>Tracheophyta</taxon>
        <taxon>Spermatophyta</taxon>
        <taxon>Magnoliopsida</taxon>
        <taxon>Liliopsida</taxon>
        <taxon>Asparagales</taxon>
        <taxon>Orchidaceae</taxon>
        <taxon>Vanilloideae</taxon>
        <taxon>Vanilleae</taxon>
        <taxon>Vanilla</taxon>
    </lineage>
</organism>
<sequence length="78" mass="8806">MLDSPSCVGTVEQRAPTKSSLFLPLKEAPFVLFLELRRDYGIYSGNAFHSLQGIDARRDPGYPYAAAVELLRRDAYKR</sequence>
<name>A0A835PY34_VANPL</name>
<evidence type="ECO:0000313" key="2">
    <source>
        <dbReference type="Proteomes" id="UP000636800"/>
    </source>
</evidence>
<proteinExistence type="predicted"/>
<accession>A0A835PY34</accession>
<gene>
    <name evidence="1" type="ORF">HPP92_021037</name>
</gene>
<comment type="caution">
    <text evidence="1">The sequence shown here is derived from an EMBL/GenBank/DDBJ whole genome shotgun (WGS) entry which is preliminary data.</text>
</comment>
<keyword evidence="2" id="KW-1185">Reference proteome</keyword>
<protein>
    <submittedName>
        <fullName evidence="1">Uncharacterized protein</fullName>
    </submittedName>
</protein>
<reference evidence="1 2" key="1">
    <citation type="journal article" date="2020" name="Nat. Food">
        <title>A phased Vanilla planifolia genome enables genetic improvement of flavour and production.</title>
        <authorList>
            <person name="Hasing T."/>
            <person name="Tang H."/>
            <person name="Brym M."/>
            <person name="Khazi F."/>
            <person name="Huang T."/>
            <person name="Chambers A.H."/>
        </authorList>
    </citation>
    <scope>NUCLEOTIDE SEQUENCE [LARGE SCALE GENOMIC DNA]</scope>
    <source>
        <tissue evidence="1">Leaf</tissue>
    </source>
</reference>